<protein>
    <recommendedName>
        <fullName evidence="1">GPI inositol-deacylase winged helix domain-containing protein</fullName>
    </recommendedName>
</protein>
<dbReference type="AlphaFoldDB" id="A0A090CN39"/>
<evidence type="ECO:0000259" key="1">
    <source>
        <dbReference type="Pfam" id="PF22939"/>
    </source>
</evidence>
<dbReference type="Pfam" id="PF22939">
    <property type="entry name" value="WHD_GPIID"/>
    <property type="match status" value="1"/>
</dbReference>
<dbReference type="InParanoid" id="A0A090CN39"/>
<dbReference type="STRING" id="515849.A0A090CN39"/>
<sequence length="209" mass="24398">MKSYVKELLSMMLCAERPLELDEVNVVLRAAVTQPRAVDRTHMPDLSRLVAWINTYCGFFVQIYEGKLQFIHQTAKEFLTAPVEAGSEGPEWQGLFQLETAHRRMRDPCYRYLADRTKHWKSKEWKDPSANPNWYFYSAQDMGSPDRFIIYAITGREYHNDRSGTARNPQLVQDIVIDDHFDSPIARVTLHRRKRGGMLFRMLLNGLES</sequence>
<accession>A0A090CN39</accession>
<evidence type="ECO:0000313" key="2">
    <source>
        <dbReference type="EMBL" id="CDP30151.1"/>
    </source>
</evidence>
<name>A0A090CN39_PODAN</name>
<reference evidence="3" key="2">
    <citation type="journal article" date="2014" name="Genetics">
        <title>Maintaining two mating types: Structure of the mating type locus and its role in heterokaryosis in Podospora anserina.</title>
        <authorList>
            <person name="Grognet P."/>
            <person name="Bidard F."/>
            <person name="Kuchly C."/>
            <person name="Tong L.C.H."/>
            <person name="Coppin E."/>
            <person name="Benkhali J.A."/>
            <person name="Couloux A."/>
            <person name="Wincker P."/>
            <person name="Debuchy R."/>
            <person name="Silar P."/>
        </authorList>
    </citation>
    <scope>GENOME REANNOTATION</scope>
    <source>
        <strain evidence="3">S / ATCC MYA-4624 / DSM 980 / FGSC 10383</strain>
    </source>
</reference>
<organism evidence="2 3">
    <name type="scientific">Podospora anserina (strain S / ATCC MYA-4624 / DSM 980 / FGSC 10383)</name>
    <name type="common">Pleurage anserina</name>
    <dbReference type="NCBI Taxonomy" id="515849"/>
    <lineage>
        <taxon>Eukaryota</taxon>
        <taxon>Fungi</taxon>
        <taxon>Dikarya</taxon>
        <taxon>Ascomycota</taxon>
        <taxon>Pezizomycotina</taxon>
        <taxon>Sordariomycetes</taxon>
        <taxon>Sordariomycetidae</taxon>
        <taxon>Sordariales</taxon>
        <taxon>Podosporaceae</taxon>
        <taxon>Podospora</taxon>
        <taxon>Podospora anserina</taxon>
    </lineage>
</organism>
<feature type="domain" description="GPI inositol-deacylase winged helix" evidence="1">
    <location>
        <begin position="2"/>
        <end position="81"/>
    </location>
</feature>
<proteinExistence type="predicted"/>
<evidence type="ECO:0000313" key="3">
    <source>
        <dbReference type="Proteomes" id="UP000001197"/>
    </source>
</evidence>
<dbReference type="EMBL" id="FO904940">
    <property type="protein sequence ID" value="CDP30151.1"/>
    <property type="molecule type" value="Genomic_DNA"/>
</dbReference>
<reference evidence="2 3" key="1">
    <citation type="journal article" date="2008" name="Genome Biol.">
        <title>The genome sequence of the model ascomycete fungus Podospora anserina.</title>
        <authorList>
            <person name="Espagne E."/>
            <person name="Lespinet O."/>
            <person name="Malagnac F."/>
            <person name="Da Silva C."/>
            <person name="Jaillon O."/>
            <person name="Porcel B.M."/>
            <person name="Couloux A."/>
            <person name="Aury J.-M."/>
            <person name="Segurens B."/>
            <person name="Poulain J."/>
            <person name="Anthouard V."/>
            <person name="Grossetete S."/>
            <person name="Khalili H."/>
            <person name="Coppin E."/>
            <person name="Dequard-Chablat M."/>
            <person name="Picard M."/>
            <person name="Contamine V."/>
            <person name="Arnaise S."/>
            <person name="Bourdais A."/>
            <person name="Berteaux-Lecellier V."/>
            <person name="Gautheret D."/>
            <person name="de Vries R.P."/>
            <person name="Battaglia E."/>
            <person name="Coutinho P.M."/>
            <person name="Danchin E.G.J."/>
            <person name="Henrissat B."/>
            <person name="El Khoury R."/>
            <person name="Sainsard-Chanet A."/>
            <person name="Boivin A."/>
            <person name="Pinan-Lucarre B."/>
            <person name="Sellem C.H."/>
            <person name="Debuchy R."/>
            <person name="Wincker P."/>
            <person name="Weissenbach J."/>
            <person name="Silar P."/>
        </authorList>
    </citation>
    <scope>NUCLEOTIDE SEQUENCE [LARGE SCALE GENOMIC DNA]</scope>
    <source>
        <strain evidence="3">S / ATCC MYA-4624 / DSM 980 / FGSC 10383</strain>
    </source>
</reference>
<dbReference type="InterPro" id="IPR054471">
    <property type="entry name" value="GPIID_WHD"/>
</dbReference>
<dbReference type="Proteomes" id="UP000001197">
    <property type="component" value="Chromosome 5"/>
</dbReference>
<keyword evidence="3" id="KW-1185">Reference proteome</keyword>